<evidence type="ECO:0000256" key="1">
    <source>
        <dbReference type="SAM" id="MobiDB-lite"/>
    </source>
</evidence>
<dbReference type="AlphaFoldDB" id="A0A940P5R8"/>
<reference evidence="4" key="1">
    <citation type="submission" date="2020-12" db="EMBL/GenBank/DDBJ databases">
        <title>Vagococcus allomyrinae sp. nov. and Enterococcus lavae sp. nov., isolated from the larvae of Allomyrina dichotoma.</title>
        <authorList>
            <person name="Lee S.D."/>
        </authorList>
    </citation>
    <scope>NUCLEOTIDE SEQUENCE</scope>
    <source>
        <strain evidence="4">BWB3-3</strain>
    </source>
</reference>
<feature type="region of interest" description="Disordered" evidence="1">
    <location>
        <begin position="36"/>
        <end position="75"/>
    </location>
</feature>
<evidence type="ECO:0000313" key="4">
    <source>
        <dbReference type="EMBL" id="MBP1040261.1"/>
    </source>
</evidence>
<dbReference type="RefSeq" id="WP_209525153.1">
    <property type="nucleotide sequence ID" value="NZ_JAEEGA010000002.1"/>
</dbReference>
<organism evidence="4 5">
    <name type="scientific">Vagococcus allomyrinae</name>
    <dbReference type="NCBI Taxonomy" id="2794353"/>
    <lineage>
        <taxon>Bacteria</taxon>
        <taxon>Bacillati</taxon>
        <taxon>Bacillota</taxon>
        <taxon>Bacilli</taxon>
        <taxon>Lactobacillales</taxon>
        <taxon>Enterococcaceae</taxon>
        <taxon>Vagococcus</taxon>
    </lineage>
</organism>
<proteinExistence type="predicted"/>
<sequence>MKNKLSTLLTLTICASILGAATPAFAEEVESLTTTGKVEFTADGDETGTIVKPDENGDDEEEITIPGEEGTSGSGSLRIQFVPAFSFVTQAGISTETKTYDAKLTKYNTDEKMPAFVQVTNNSGENPTWNLKAKASAFENNGHTLAGASINFNGSTLTTTGFNTADANTKLNKQSATTLIAGDVNSTVSVLSAKVGADTNGQQLSNVFQDDYKKADDYAGQTTTKGVQMVKPSGIAPKAGTYTSTITWTLEDGI</sequence>
<comment type="caution">
    <text evidence="4">The sequence shown here is derived from an EMBL/GenBank/DDBJ whole genome shotgun (WGS) entry which is preliminary data.</text>
</comment>
<dbReference type="Pfam" id="PF13731">
    <property type="entry name" value="WxL"/>
    <property type="match status" value="1"/>
</dbReference>
<dbReference type="EMBL" id="JAEEGA010000002">
    <property type="protein sequence ID" value="MBP1040261.1"/>
    <property type="molecule type" value="Genomic_DNA"/>
</dbReference>
<protein>
    <submittedName>
        <fullName evidence="4">WxL domain-containing protein</fullName>
    </submittedName>
</protein>
<feature type="chain" id="PRO_5036863752" evidence="2">
    <location>
        <begin position="27"/>
        <end position="254"/>
    </location>
</feature>
<name>A0A940P5R8_9ENTE</name>
<feature type="domain" description="WxL" evidence="3">
    <location>
        <begin position="28"/>
        <end position="252"/>
    </location>
</feature>
<dbReference type="InterPro" id="IPR027994">
    <property type="entry name" value="WxL_dom"/>
</dbReference>
<evidence type="ECO:0000313" key="5">
    <source>
        <dbReference type="Proteomes" id="UP000674938"/>
    </source>
</evidence>
<gene>
    <name evidence="4" type="ORF">I6N95_04460</name>
</gene>
<keyword evidence="5" id="KW-1185">Reference proteome</keyword>
<feature type="signal peptide" evidence="2">
    <location>
        <begin position="1"/>
        <end position="26"/>
    </location>
</feature>
<dbReference type="Proteomes" id="UP000674938">
    <property type="component" value="Unassembled WGS sequence"/>
</dbReference>
<keyword evidence="2" id="KW-0732">Signal</keyword>
<evidence type="ECO:0000259" key="3">
    <source>
        <dbReference type="Pfam" id="PF13731"/>
    </source>
</evidence>
<accession>A0A940P5R8</accession>
<evidence type="ECO:0000256" key="2">
    <source>
        <dbReference type="SAM" id="SignalP"/>
    </source>
</evidence>